<organism evidence="8 9">
    <name type="scientific">Microlunatus ginsengisoli</name>
    <dbReference type="NCBI Taxonomy" id="363863"/>
    <lineage>
        <taxon>Bacteria</taxon>
        <taxon>Bacillati</taxon>
        <taxon>Actinomycetota</taxon>
        <taxon>Actinomycetes</taxon>
        <taxon>Propionibacteriales</taxon>
        <taxon>Propionibacteriaceae</taxon>
        <taxon>Microlunatus</taxon>
    </lineage>
</organism>
<dbReference type="InterPro" id="IPR050189">
    <property type="entry name" value="MFS_Efflux_Transporters"/>
</dbReference>
<dbReference type="Proteomes" id="UP001501490">
    <property type="component" value="Unassembled WGS sequence"/>
</dbReference>
<feature type="domain" description="Major facilitator superfamily (MFS) profile" evidence="7">
    <location>
        <begin position="22"/>
        <end position="401"/>
    </location>
</feature>
<accession>A0ABP7ATD4</accession>
<evidence type="ECO:0000256" key="2">
    <source>
        <dbReference type="ARBA" id="ARBA00022475"/>
    </source>
</evidence>
<dbReference type="InterPro" id="IPR036259">
    <property type="entry name" value="MFS_trans_sf"/>
</dbReference>
<name>A0ABP7ATD4_9ACTN</name>
<dbReference type="EMBL" id="BAABAB010000050">
    <property type="protein sequence ID" value="GAA3640022.1"/>
    <property type="molecule type" value="Genomic_DNA"/>
</dbReference>
<dbReference type="SUPFAM" id="SSF103473">
    <property type="entry name" value="MFS general substrate transporter"/>
    <property type="match status" value="1"/>
</dbReference>
<comment type="caution">
    <text evidence="8">The sequence shown here is derived from an EMBL/GenBank/DDBJ whole genome shotgun (WGS) entry which is preliminary data.</text>
</comment>
<proteinExistence type="predicted"/>
<keyword evidence="2" id="KW-1003">Cell membrane</keyword>
<dbReference type="RefSeq" id="WP_344809452.1">
    <property type="nucleotide sequence ID" value="NZ_BAABAB010000050.1"/>
</dbReference>
<comment type="subcellular location">
    <subcellularLocation>
        <location evidence="1">Cell membrane</location>
        <topology evidence="1">Multi-pass membrane protein</topology>
    </subcellularLocation>
</comment>
<feature type="transmembrane region" description="Helical" evidence="6">
    <location>
        <begin position="220"/>
        <end position="241"/>
    </location>
</feature>
<feature type="transmembrane region" description="Helical" evidence="6">
    <location>
        <begin position="349"/>
        <end position="372"/>
    </location>
</feature>
<dbReference type="InterPro" id="IPR020846">
    <property type="entry name" value="MFS_dom"/>
</dbReference>
<evidence type="ECO:0000256" key="5">
    <source>
        <dbReference type="ARBA" id="ARBA00023136"/>
    </source>
</evidence>
<reference evidence="9" key="1">
    <citation type="journal article" date="2019" name="Int. J. Syst. Evol. Microbiol.">
        <title>The Global Catalogue of Microorganisms (GCM) 10K type strain sequencing project: providing services to taxonomists for standard genome sequencing and annotation.</title>
        <authorList>
            <consortium name="The Broad Institute Genomics Platform"/>
            <consortium name="The Broad Institute Genome Sequencing Center for Infectious Disease"/>
            <person name="Wu L."/>
            <person name="Ma J."/>
        </authorList>
    </citation>
    <scope>NUCLEOTIDE SEQUENCE [LARGE SCALE GENOMIC DNA]</scope>
    <source>
        <strain evidence="9">JCM 16929</strain>
    </source>
</reference>
<gene>
    <name evidence="8" type="ORF">GCM10022236_48240</name>
</gene>
<evidence type="ECO:0000256" key="4">
    <source>
        <dbReference type="ARBA" id="ARBA00022989"/>
    </source>
</evidence>
<keyword evidence="5 6" id="KW-0472">Membrane</keyword>
<feature type="transmembrane region" description="Helical" evidence="6">
    <location>
        <begin position="146"/>
        <end position="166"/>
    </location>
</feature>
<keyword evidence="3 6" id="KW-0812">Transmembrane</keyword>
<keyword evidence="9" id="KW-1185">Reference proteome</keyword>
<feature type="transmembrane region" description="Helical" evidence="6">
    <location>
        <begin position="21"/>
        <end position="42"/>
    </location>
</feature>
<feature type="transmembrane region" description="Helical" evidence="6">
    <location>
        <begin position="88"/>
        <end position="109"/>
    </location>
</feature>
<dbReference type="Gene3D" id="1.20.1250.20">
    <property type="entry name" value="MFS general substrate transporter like domains"/>
    <property type="match status" value="2"/>
</dbReference>
<feature type="transmembrane region" description="Helical" evidence="6">
    <location>
        <begin position="178"/>
        <end position="199"/>
    </location>
</feature>
<feature type="transmembrane region" description="Helical" evidence="6">
    <location>
        <begin position="253"/>
        <end position="273"/>
    </location>
</feature>
<evidence type="ECO:0000313" key="9">
    <source>
        <dbReference type="Proteomes" id="UP001501490"/>
    </source>
</evidence>
<dbReference type="CDD" id="cd17324">
    <property type="entry name" value="MFS_NepI_like"/>
    <property type="match status" value="1"/>
</dbReference>
<evidence type="ECO:0000256" key="3">
    <source>
        <dbReference type="ARBA" id="ARBA00022692"/>
    </source>
</evidence>
<feature type="transmembrane region" description="Helical" evidence="6">
    <location>
        <begin position="378"/>
        <end position="396"/>
    </location>
</feature>
<keyword evidence="4 6" id="KW-1133">Transmembrane helix</keyword>
<dbReference type="InterPro" id="IPR011701">
    <property type="entry name" value="MFS"/>
</dbReference>
<dbReference type="PANTHER" id="PTHR43124:SF3">
    <property type="entry name" value="CHLORAMPHENICOL EFFLUX PUMP RV0191"/>
    <property type="match status" value="1"/>
</dbReference>
<evidence type="ECO:0000256" key="6">
    <source>
        <dbReference type="SAM" id="Phobius"/>
    </source>
</evidence>
<sequence length="408" mass="41354">MSATVLDQTRSDPAPGIRAGRALFALAVGAFAIGTTEFATMGLLPQIAAGVAVDIPTAGHLISAYALGVVVGAPLIAALAARMPRKHLLIVLMAVFAAGNLASALAGGYPSLLLARFVAGLPHGAYFGVAAVVAAALVAPNRRAQAVSLVMVGLTVSNIVGVPAATWLGQTLGWQSSYVAVTAIALLCLLATFVAVPAVRIGGGPASVRSELSALARPQVWFTLVVGMVGFGGMFATYSYIAPTVTTLGGLPAGGVVWVLATYGVGMTLGMVVGGRLADRALLPTLYLGLVGLAIMLAVFGLLVASPVGAFVAVFVFGAVATVMMPALQTRLMDVAHDGQSLAAALNHSVLNIGNALGAWLGGLVLAMGYSYAWPSRVAVVLPLLGLAILALSRWVERRSALRQAQGA</sequence>
<dbReference type="PROSITE" id="PS50850">
    <property type="entry name" value="MFS"/>
    <property type="match status" value="1"/>
</dbReference>
<protein>
    <submittedName>
        <fullName evidence="8">MFS transporter</fullName>
    </submittedName>
</protein>
<dbReference type="PANTHER" id="PTHR43124">
    <property type="entry name" value="PURINE EFFLUX PUMP PBUE"/>
    <property type="match status" value="1"/>
</dbReference>
<evidence type="ECO:0000259" key="7">
    <source>
        <dbReference type="PROSITE" id="PS50850"/>
    </source>
</evidence>
<dbReference type="Pfam" id="PF07690">
    <property type="entry name" value="MFS_1"/>
    <property type="match status" value="1"/>
</dbReference>
<feature type="transmembrane region" description="Helical" evidence="6">
    <location>
        <begin position="62"/>
        <end position="81"/>
    </location>
</feature>
<evidence type="ECO:0000313" key="8">
    <source>
        <dbReference type="EMBL" id="GAA3640022.1"/>
    </source>
</evidence>
<feature type="transmembrane region" description="Helical" evidence="6">
    <location>
        <begin position="310"/>
        <end position="328"/>
    </location>
</feature>
<feature type="transmembrane region" description="Helical" evidence="6">
    <location>
        <begin position="285"/>
        <end position="304"/>
    </location>
</feature>
<evidence type="ECO:0000256" key="1">
    <source>
        <dbReference type="ARBA" id="ARBA00004651"/>
    </source>
</evidence>
<feature type="transmembrane region" description="Helical" evidence="6">
    <location>
        <begin position="121"/>
        <end position="139"/>
    </location>
</feature>